<dbReference type="GO" id="GO:0008286">
    <property type="term" value="P:insulin receptor signaling pathway"/>
    <property type="evidence" value="ECO:0007669"/>
    <property type="project" value="TreeGrafter"/>
</dbReference>
<dbReference type="SMART" id="SM00314">
    <property type="entry name" value="RA"/>
    <property type="match status" value="1"/>
</dbReference>
<dbReference type="InterPro" id="IPR001849">
    <property type="entry name" value="PH_domain"/>
</dbReference>
<proteinExistence type="predicted"/>
<dbReference type="InterPro" id="IPR039665">
    <property type="entry name" value="PH_APBB1IP"/>
</dbReference>
<dbReference type="Pfam" id="PF00169">
    <property type="entry name" value="PH"/>
    <property type="match status" value="1"/>
</dbReference>
<dbReference type="InterPro" id="IPR029071">
    <property type="entry name" value="Ubiquitin-like_domsf"/>
</dbReference>
<feature type="transmembrane region" description="Helical" evidence="1">
    <location>
        <begin position="69"/>
        <end position="91"/>
    </location>
</feature>
<evidence type="ECO:0000259" key="2">
    <source>
        <dbReference type="PROSITE" id="PS50200"/>
    </source>
</evidence>
<dbReference type="GO" id="GO:0005886">
    <property type="term" value="C:plasma membrane"/>
    <property type="evidence" value="ECO:0007669"/>
    <property type="project" value="TreeGrafter"/>
</dbReference>
<feature type="domain" description="Ras-associating" evidence="2">
    <location>
        <begin position="90"/>
        <end position="173"/>
    </location>
</feature>
<keyword evidence="1" id="KW-0472">Membrane</keyword>
<dbReference type="SUPFAM" id="SSF54236">
    <property type="entry name" value="Ubiquitin-like"/>
    <property type="match status" value="1"/>
</dbReference>
<dbReference type="InterPro" id="IPR039664">
    <property type="entry name" value="GRB/APBB1IP"/>
</dbReference>
<dbReference type="Proteomes" id="UP000694701">
    <property type="component" value="Unplaced"/>
</dbReference>
<sequence>MACRRAAVRFRLMTHRVCLLQRGYLCPALARRPVLLMSRAMIHDPKTPIQNRAFRISAGICPTFGSVHFTSFLLCLRFSFLLISVVFVMVIKVYSEDNTSRAVEVPSDITARDICQLFILKNHCIDDHSWTLFEQIPHLSIERTIEDHESVMEVQAGWGMDSQCCLYFRKNYAKYEFFKKPLDFFPEHMVSVSSESNGIMNHSQLIQTFLSSSSCPEIHGFLHAKEHGRKSWKKFYFVLRRSGLYFSNKGTSKEPRHLQFIAEFSDSDVYTLLSGKKVYGAPTDYGFCVKVIQCRDFQSLSVFKSCFINDLTVILDYTQLQQSRSVLSVVL</sequence>
<dbReference type="Pfam" id="PF21989">
    <property type="entry name" value="RA_2"/>
    <property type="match status" value="1"/>
</dbReference>
<protein>
    <submittedName>
        <fullName evidence="3">Growth factor receptor bound protein 14</fullName>
    </submittedName>
</protein>
<dbReference type="GO" id="GO:0046627">
    <property type="term" value="P:negative regulation of insulin receptor signaling pathway"/>
    <property type="evidence" value="ECO:0007669"/>
    <property type="project" value="TreeGrafter"/>
</dbReference>
<dbReference type="InterPro" id="IPR011993">
    <property type="entry name" value="PH-like_dom_sf"/>
</dbReference>
<dbReference type="AlphaFoldDB" id="A0A8C2CQT9"/>
<dbReference type="PANTHER" id="PTHR11243">
    <property type="entry name" value="GROWTH FACTOR RECEPTOR-BOUND PROTEIN"/>
    <property type="match status" value="1"/>
</dbReference>
<dbReference type="Gene3D" id="3.10.20.90">
    <property type="entry name" value="Phosphatidylinositol 3-kinase Catalytic Subunit, Chain A, domain 1"/>
    <property type="match status" value="1"/>
</dbReference>
<dbReference type="CDD" id="cd01259">
    <property type="entry name" value="PH_APBB1IP"/>
    <property type="match status" value="1"/>
</dbReference>
<keyword evidence="1" id="KW-1133">Transmembrane helix</keyword>
<dbReference type="PROSITE" id="PS50200">
    <property type="entry name" value="RA"/>
    <property type="match status" value="1"/>
</dbReference>
<accession>A0A8C2CQT9</accession>
<dbReference type="InterPro" id="IPR000159">
    <property type="entry name" value="RA_dom"/>
</dbReference>
<keyword evidence="1" id="KW-0812">Transmembrane</keyword>
<dbReference type="GO" id="GO:0005737">
    <property type="term" value="C:cytoplasm"/>
    <property type="evidence" value="ECO:0007669"/>
    <property type="project" value="TreeGrafter"/>
</dbReference>
<evidence type="ECO:0000313" key="3">
    <source>
        <dbReference type="Ensembl" id="ENSCCRP00020014978.1"/>
    </source>
</evidence>
<evidence type="ECO:0000256" key="1">
    <source>
        <dbReference type="SAM" id="Phobius"/>
    </source>
</evidence>
<dbReference type="PANTHER" id="PTHR11243:SF22">
    <property type="entry name" value="GROWTH FACTOR RECEPTOR-BOUND PROTEIN 14"/>
    <property type="match status" value="1"/>
</dbReference>
<dbReference type="SUPFAM" id="SSF50729">
    <property type="entry name" value="PH domain-like"/>
    <property type="match status" value="1"/>
</dbReference>
<evidence type="ECO:0000313" key="4">
    <source>
        <dbReference type="Proteomes" id="UP000694701"/>
    </source>
</evidence>
<dbReference type="Gene3D" id="2.30.29.30">
    <property type="entry name" value="Pleckstrin-homology domain (PH domain)/Phosphotyrosine-binding domain (PTB)"/>
    <property type="match status" value="1"/>
</dbReference>
<name>A0A8C2CQT9_CYPCA</name>
<dbReference type="Ensembl" id="ENSCCRT00020016477.1">
    <property type="protein sequence ID" value="ENSCCRP00020014978.1"/>
    <property type="gene ID" value="ENSCCRG00020007220.1"/>
</dbReference>
<organism evidence="3 4">
    <name type="scientific">Cyprinus carpio</name>
    <name type="common">Common carp</name>
    <dbReference type="NCBI Taxonomy" id="7962"/>
    <lineage>
        <taxon>Eukaryota</taxon>
        <taxon>Metazoa</taxon>
        <taxon>Chordata</taxon>
        <taxon>Craniata</taxon>
        <taxon>Vertebrata</taxon>
        <taxon>Euteleostomi</taxon>
        <taxon>Actinopterygii</taxon>
        <taxon>Neopterygii</taxon>
        <taxon>Teleostei</taxon>
        <taxon>Ostariophysi</taxon>
        <taxon>Cypriniformes</taxon>
        <taxon>Cyprinidae</taxon>
        <taxon>Cyprininae</taxon>
        <taxon>Cyprinus</taxon>
    </lineage>
</organism>
<reference evidence="3" key="1">
    <citation type="submission" date="2025-08" db="UniProtKB">
        <authorList>
            <consortium name="Ensembl"/>
        </authorList>
    </citation>
    <scope>IDENTIFICATION</scope>
</reference>
<dbReference type="FunFam" id="3.10.20.90:FF:000133">
    <property type="entry name" value="growth factor receptor-bound protein 14 isoform X2"/>
    <property type="match status" value="1"/>
</dbReference>